<evidence type="ECO:0000259" key="1">
    <source>
        <dbReference type="Pfam" id="PF22818"/>
    </source>
</evidence>
<dbReference type="AlphaFoldDB" id="A0A2W7I6I6"/>
<dbReference type="InterPro" id="IPR029069">
    <property type="entry name" value="HotDog_dom_sf"/>
</dbReference>
<proteinExistence type="predicted"/>
<feature type="domain" description="ApeI dehydratase-like" evidence="1">
    <location>
        <begin position="12"/>
        <end position="89"/>
    </location>
</feature>
<dbReference type="GO" id="GO:0016829">
    <property type="term" value="F:lyase activity"/>
    <property type="evidence" value="ECO:0007669"/>
    <property type="project" value="UniProtKB-KW"/>
</dbReference>
<dbReference type="InterPro" id="IPR054545">
    <property type="entry name" value="ApeI-like"/>
</dbReference>
<dbReference type="Proteomes" id="UP000249542">
    <property type="component" value="Unassembled WGS sequence"/>
</dbReference>
<gene>
    <name evidence="2" type="ORF">LX95_00825</name>
</gene>
<evidence type="ECO:0000313" key="3">
    <source>
        <dbReference type="Proteomes" id="UP000249542"/>
    </source>
</evidence>
<dbReference type="SUPFAM" id="SSF54637">
    <property type="entry name" value="Thioesterase/thiol ester dehydrase-isomerase"/>
    <property type="match status" value="1"/>
</dbReference>
<dbReference type="Gene3D" id="3.10.129.10">
    <property type="entry name" value="Hotdog Thioesterase"/>
    <property type="match status" value="1"/>
</dbReference>
<keyword evidence="3" id="KW-1185">Reference proteome</keyword>
<dbReference type="RefSeq" id="WP_111540168.1">
    <property type="nucleotide sequence ID" value="NZ_QKYV01000002.1"/>
</dbReference>
<protein>
    <submittedName>
        <fullName evidence="2">3-hydroxyacyl-[acyl-carrier-protein] dehydratase</fullName>
    </submittedName>
</protein>
<dbReference type="Pfam" id="PF22818">
    <property type="entry name" value="ApeI-like"/>
    <property type="match status" value="1"/>
</dbReference>
<comment type="caution">
    <text evidence="2">The sequence shown here is derived from an EMBL/GenBank/DDBJ whole genome shotgun (WGS) entry which is preliminary data.</text>
</comment>
<name>A0A2W7I6I6_9FLAO</name>
<accession>A0A2W7I6I6</accession>
<evidence type="ECO:0000313" key="2">
    <source>
        <dbReference type="EMBL" id="PZW42511.1"/>
    </source>
</evidence>
<dbReference type="EMBL" id="QKYV01000002">
    <property type="protein sequence ID" value="PZW42511.1"/>
    <property type="molecule type" value="Genomic_DNA"/>
</dbReference>
<organism evidence="2 3">
    <name type="scientific">Mesonia algae</name>
    <dbReference type="NCBI Taxonomy" id="213248"/>
    <lineage>
        <taxon>Bacteria</taxon>
        <taxon>Pseudomonadati</taxon>
        <taxon>Bacteroidota</taxon>
        <taxon>Flavobacteriia</taxon>
        <taxon>Flavobacteriales</taxon>
        <taxon>Flavobacteriaceae</taxon>
        <taxon>Mesonia</taxon>
    </lineage>
</organism>
<sequence>MLLHQFTSLISEQKETNSLTSVLKINANHEIFEGHFPGQPVTPGVVLIQLFKEEAERFYSKSFKIEQTNQAKFLAVVNPQENNEIELQSVFLEKEDQIQLTGKALQKNNVVLKLKLILKPL</sequence>
<reference evidence="2 3" key="1">
    <citation type="submission" date="2018-06" db="EMBL/GenBank/DDBJ databases">
        <title>Genomic Encyclopedia of Archaeal and Bacterial Type Strains, Phase II (KMG-II): from individual species to whole genera.</title>
        <authorList>
            <person name="Goeker M."/>
        </authorList>
    </citation>
    <scope>NUCLEOTIDE SEQUENCE [LARGE SCALE GENOMIC DNA]</scope>
    <source>
        <strain evidence="2 3">DSM 15361</strain>
    </source>
</reference>